<dbReference type="EMBL" id="JRAI01000071">
    <property type="protein sequence ID" value="KGN84450.1"/>
    <property type="molecule type" value="Genomic_DNA"/>
</dbReference>
<comment type="caution">
    <text evidence="1">The sequence shown here is derived from an EMBL/GenBank/DDBJ whole genome shotgun (WGS) entry which is preliminary data.</text>
</comment>
<dbReference type="AlphaFoldDB" id="A0A0A2EJP6"/>
<dbReference type="eggNOG" id="ENOG5033YT4">
    <property type="taxonomic scope" value="Bacteria"/>
</dbReference>
<proteinExistence type="predicted"/>
<dbReference type="InterPro" id="IPR026444">
    <property type="entry name" value="Secre_tail"/>
</dbReference>
<gene>
    <name evidence="1" type="ORF">HR08_08940</name>
</gene>
<name>A0A0A2EJP6_9PORP</name>
<dbReference type="NCBIfam" id="TIGR04183">
    <property type="entry name" value="Por_Secre_tail"/>
    <property type="match status" value="1"/>
</dbReference>
<protein>
    <submittedName>
        <fullName evidence="1">Uncharacterized protein</fullName>
    </submittedName>
</protein>
<dbReference type="STRING" id="111105.HR09_02365"/>
<organism evidence="1 2">
    <name type="scientific">Porphyromonas gulae</name>
    <dbReference type="NCBI Taxonomy" id="111105"/>
    <lineage>
        <taxon>Bacteria</taxon>
        <taxon>Pseudomonadati</taxon>
        <taxon>Bacteroidota</taxon>
        <taxon>Bacteroidia</taxon>
        <taxon>Bacteroidales</taxon>
        <taxon>Porphyromonadaceae</taxon>
        <taxon>Porphyromonas</taxon>
    </lineage>
</organism>
<sequence>MLFGLQLTSYAQWKPTQYPSKTPWLVCSTPNGNLLAGAYVPPLGVRISTDKGDTYTEIPALSDVAYTSSCQVGQTIFLGGFGGSIARSDDNGQNWRLSNFGTVFPSGVEITDCYGLEFFKGKLFASGFGAGIAYSDDMGETWKNTDVSALVALDEACYVYAMKAYKEVLYAFTVRGIFKYDEAATKWVFIRETLYPSCTAIHKGNLYVGHSAPNGPFFILKTSDGENWEPVAAPAEILTNDARAMASNGDVLYVGSTTNGVFYTLDEGKTWVDFNEDFPNSFQDFYITPLNFAFIGDEVFLSGFHVDYGGVFKRKVATDTAVEFVSDMQYQVLFDKNTATLTLSGEYAEAQIAVYSMDGKLICRQTVAPSEQVLLGRYPKGTYMYRVEIGKDHVFTGKFAI</sequence>
<accession>A0A0A2EJP6</accession>
<dbReference type="InterPro" id="IPR015943">
    <property type="entry name" value="WD40/YVTN_repeat-like_dom_sf"/>
</dbReference>
<dbReference type="SUPFAM" id="SSF110296">
    <property type="entry name" value="Oligoxyloglucan reducing end-specific cellobiohydrolase"/>
    <property type="match status" value="1"/>
</dbReference>
<dbReference type="CDD" id="cd15482">
    <property type="entry name" value="Sialidase_non-viral"/>
    <property type="match status" value="1"/>
</dbReference>
<dbReference type="Proteomes" id="UP000030130">
    <property type="component" value="Unassembled WGS sequence"/>
</dbReference>
<evidence type="ECO:0000313" key="1">
    <source>
        <dbReference type="EMBL" id="KGN84450.1"/>
    </source>
</evidence>
<evidence type="ECO:0000313" key="2">
    <source>
        <dbReference type="Proteomes" id="UP000030130"/>
    </source>
</evidence>
<reference evidence="1 2" key="1">
    <citation type="submission" date="2014-08" db="EMBL/GenBank/DDBJ databases">
        <title>Porphyromonas gulae strain:COT-052_OH1451 Genome sequencing.</title>
        <authorList>
            <person name="Wallis C."/>
            <person name="Deusch O."/>
            <person name="O'Flynn C."/>
            <person name="Davis I."/>
            <person name="Jospin G."/>
            <person name="Darling A.E."/>
            <person name="Coil D.A."/>
            <person name="Alexiev A."/>
            <person name="Horsfall A."/>
            <person name="Kirkwood N."/>
            <person name="Harris S."/>
            <person name="Eisen J.A."/>
        </authorList>
    </citation>
    <scope>NUCLEOTIDE SEQUENCE [LARGE SCALE GENOMIC DNA]</scope>
    <source>
        <strain evidence="2">COT-052 OH1451</strain>
    </source>
</reference>
<dbReference type="Gene3D" id="2.130.10.10">
    <property type="entry name" value="YVTN repeat-like/Quinoprotein amine dehydrogenase"/>
    <property type="match status" value="1"/>
</dbReference>